<name>A0A4Y9FU18_9MICO</name>
<proteinExistence type="predicted"/>
<dbReference type="AlphaFoldDB" id="A0A4Y9FU18"/>
<keyword evidence="2" id="KW-1185">Reference proteome</keyword>
<dbReference type="RefSeq" id="WP_233441163.1">
    <property type="nucleotide sequence ID" value="NZ_BAAANG010000001.1"/>
</dbReference>
<reference evidence="1 2" key="1">
    <citation type="submission" date="2019-03" db="EMBL/GenBank/DDBJ databases">
        <title>Diversity of the mouse oral microbiome.</title>
        <authorList>
            <person name="Joseph S."/>
            <person name="Aduse-Opoku J."/>
            <person name="Curtis M."/>
            <person name="Wade W."/>
            <person name="Hashim A."/>
        </authorList>
    </citation>
    <scope>NUCLEOTIDE SEQUENCE [LARGE SCALE GENOMIC DNA]</scope>
    <source>
        <strain evidence="1 2">P1012</strain>
    </source>
</reference>
<comment type="caution">
    <text evidence="1">The sequence shown here is derived from an EMBL/GenBank/DDBJ whole genome shotgun (WGS) entry which is preliminary data.</text>
</comment>
<organism evidence="1 2">
    <name type="scientific">Microbacterium paludicola</name>
    <dbReference type="NCBI Taxonomy" id="300019"/>
    <lineage>
        <taxon>Bacteria</taxon>
        <taxon>Bacillati</taxon>
        <taxon>Actinomycetota</taxon>
        <taxon>Actinomycetes</taxon>
        <taxon>Micrococcales</taxon>
        <taxon>Microbacteriaceae</taxon>
        <taxon>Microbacterium</taxon>
    </lineage>
</organism>
<gene>
    <name evidence="1" type="ORF">E4U02_08985</name>
</gene>
<evidence type="ECO:0000313" key="2">
    <source>
        <dbReference type="Proteomes" id="UP000298358"/>
    </source>
</evidence>
<sequence>MSRLRARDRAVVLDADQQDAAFGVRQAGDDLRDPVIAELRPVRLELDRDRFTAARQVAELVLVHPQSLPKFVGISNPFWKSPKLWNASRSRYVSPAAFRLLTALVAQRPGIDIPTEVG</sequence>
<dbReference type="Proteomes" id="UP000298358">
    <property type="component" value="Unassembled WGS sequence"/>
</dbReference>
<dbReference type="EMBL" id="SPQB01000019">
    <property type="protein sequence ID" value="TFU32738.1"/>
    <property type="molecule type" value="Genomic_DNA"/>
</dbReference>
<protein>
    <submittedName>
        <fullName evidence="1">Uncharacterized protein</fullName>
    </submittedName>
</protein>
<accession>A0A4Y9FU18</accession>
<evidence type="ECO:0000313" key="1">
    <source>
        <dbReference type="EMBL" id="TFU32738.1"/>
    </source>
</evidence>